<protein>
    <recommendedName>
        <fullName evidence="3">Per a allergen</fullName>
    </recommendedName>
</protein>
<evidence type="ECO:0000313" key="2">
    <source>
        <dbReference type="Proteomes" id="UP001148838"/>
    </source>
</evidence>
<dbReference type="EMBL" id="JAJSOF020000037">
    <property type="protein sequence ID" value="KAJ4428615.1"/>
    <property type="molecule type" value="Genomic_DNA"/>
</dbReference>
<name>A0ABQ8S455_PERAM</name>
<dbReference type="Proteomes" id="UP001148838">
    <property type="component" value="Unassembled WGS sequence"/>
</dbReference>
<evidence type="ECO:0000313" key="1">
    <source>
        <dbReference type="EMBL" id="KAJ4428615.1"/>
    </source>
</evidence>
<keyword evidence="2" id="KW-1185">Reference proteome</keyword>
<reference evidence="1 2" key="1">
    <citation type="journal article" date="2022" name="Allergy">
        <title>Genome assembly and annotation of Periplaneta americana reveal a comprehensive cockroach allergen profile.</title>
        <authorList>
            <person name="Wang L."/>
            <person name="Xiong Q."/>
            <person name="Saelim N."/>
            <person name="Wang L."/>
            <person name="Nong W."/>
            <person name="Wan A.T."/>
            <person name="Shi M."/>
            <person name="Liu X."/>
            <person name="Cao Q."/>
            <person name="Hui J.H.L."/>
            <person name="Sookrung N."/>
            <person name="Leung T.F."/>
            <person name="Tungtrongchitr A."/>
            <person name="Tsui S.K.W."/>
        </authorList>
    </citation>
    <scope>NUCLEOTIDE SEQUENCE [LARGE SCALE GENOMIC DNA]</scope>
    <source>
        <strain evidence="1">PWHHKU_190912</strain>
    </source>
</reference>
<accession>A0ABQ8S455</accession>
<sequence length="88" mass="9825">MAGLCEGGNEPTGSLKARIEPFSLLVRQACIDFEQTNIDTYLNFLVLYQFGIRPPLETTLDYGKSRNTLASYNREEVPTSLLGIKPDL</sequence>
<evidence type="ECO:0008006" key="3">
    <source>
        <dbReference type="Google" id="ProtNLM"/>
    </source>
</evidence>
<proteinExistence type="predicted"/>
<comment type="caution">
    <text evidence="1">The sequence shown here is derived from an EMBL/GenBank/DDBJ whole genome shotgun (WGS) entry which is preliminary data.</text>
</comment>
<organism evidence="1 2">
    <name type="scientific">Periplaneta americana</name>
    <name type="common">American cockroach</name>
    <name type="synonym">Blatta americana</name>
    <dbReference type="NCBI Taxonomy" id="6978"/>
    <lineage>
        <taxon>Eukaryota</taxon>
        <taxon>Metazoa</taxon>
        <taxon>Ecdysozoa</taxon>
        <taxon>Arthropoda</taxon>
        <taxon>Hexapoda</taxon>
        <taxon>Insecta</taxon>
        <taxon>Pterygota</taxon>
        <taxon>Neoptera</taxon>
        <taxon>Polyneoptera</taxon>
        <taxon>Dictyoptera</taxon>
        <taxon>Blattodea</taxon>
        <taxon>Blattoidea</taxon>
        <taxon>Blattidae</taxon>
        <taxon>Blattinae</taxon>
        <taxon>Periplaneta</taxon>
    </lineage>
</organism>
<gene>
    <name evidence="1" type="ORF">ANN_24659</name>
</gene>